<reference evidence="2" key="1">
    <citation type="submission" date="2022-03" db="EMBL/GenBank/DDBJ databases">
        <authorList>
            <person name="Martin C."/>
        </authorList>
    </citation>
    <scope>NUCLEOTIDE SEQUENCE</scope>
</reference>
<protein>
    <submittedName>
        <fullName evidence="2">Uncharacterized protein</fullName>
    </submittedName>
</protein>
<dbReference type="CDD" id="cd00063">
    <property type="entry name" value="FN3"/>
    <property type="match status" value="4"/>
</dbReference>
<evidence type="ECO:0000313" key="3">
    <source>
        <dbReference type="Proteomes" id="UP000749559"/>
    </source>
</evidence>
<dbReference type="InterPro" id="IPR000242">
    <property type="entry name" value="PTP_cat"/>
</dbReference>
<keyword evidence="1" id="KW-0378">Hydrolase</keyword>
<dbReference type="PANTHER" id="PTHR46957:SF3">
    <property type="entry name" value="CYTOKINE RECEPTOR"/>
    <property type="match status" value="1"/>
</dbReference>
<accession>A0A8J1TCW0</accession>
<dbReference type="SMART" id="SM00194">
    <property type="entry name" value="PTPc"/>
    <property type="match status" value="1"/>
</dbReference>
<dbReference type="InterPro" id="IPR050713">
    <property type="entry name" value="RTP_Phos/Ushers"/>
</dbReference>
<name>A0A8J1TCW0_OWEFU</name>
<gene>
    <name evidence="2" type="ORF">OFUS_LOCUS23065</name>
</gene>
<dbReference type="PROSITE" id="PS50055">
    <property type="entry name" value="TYR_PHOSPHATASE_PTP"/>
    <property type="match status" value="1"/>
</dbReference>
<feature type="non-terminal residue" evidence="2">
    <location>
        <position position="743"/>
    </location>
</feature>
<dbReference type="PRINTS" id="PR00700">
    <property type="entry name" value="PRTYPHPHTASE"/>
</dbReference>
<comment type="caution">
    <text evidence="2">The sequence shown here is derived from an EMBL/GenBank/DDBJ whole genome shotgun (WGS) entry which is preliminary data.</text>
</comment>
<dbReference type="InterPro" id="IPR029021">
    <property type="entry name" value="Prot-tyrosine_phosphatase-like"/>
</dbReference>
<keyword evidence="3" id="KW-1185">Reference proteome</keyword>
<dbReference type="InterPro" id="IPR036116">
    <property type="entry name" value="FN3_sf"/>
</dbReference>
<dbReference type="Proteomes" id="UP000749559">
    <property type="component" value="Unassembled WGS sequence"/>
</dbReference>
<dbReference type="OrthoDB" id="9998666at2759"/>
<organism evidence="2 3">
    <name type="scientific">Owenia fusiformis</name>
    <name type="common">Polychaete worm</name>
    <dbReference type="NCBI Taxonomy" id="6347"/>
    <lineage>
        <taxon>Eukaryota</taxon>
        <taxon>Metazoa</taxon>
        <taxon>Spiralia</taxon>
        <taxon>Lophotrochozoa</taxon>
        <taxon>Annelida</taxon>
        <taxon>Polychaeta</taxon>
        <taxon>Sedentaria</taxon>
        <taxon>Canalipalpata</taxon>
        <taxon>Sabellida</taxon>
        <taxon>Oweniida</taxon>
        <taxon>Oweniidae</taxon>
        <taxon>Owenia</taxon>
    </lineage>
</organism>
<dbReference type="PROSITE" id="PS50853">
    <property type="entry name" value="FN3"/>
    <property type="match status" value="4"/>
</dbReference>
<evidence type="ECO:0000256" key="1">
    <source>
        <dbReference type="ARBA" id="ARBA00022912"/>
    </source>
</evidence>
<dbReference type="EMBL" id="CAIIXF020000011">
    <property type="protein sequence ID" value="CAH1798998.1"/>
    <property type="molecule type" value="Genomic_DNA"/>
</dbReference>
<keyword evidence="1" id="KW-0904">Protein phosphatase</keyword>
<dbReference type="Gene3D" id="3.90.190.10">
    <property type="entry name" value="Protein tyrosine phosphatase superfamily"/>
    <property type="match status" value="1"/>
</dbReference>
<dbReference type="PANTHER" id="PTHR46957">
    <property type="entry name" value="CYTOKINE RECEPTOR"/>
    <property type="match status" value="1"/>
</dbReference>
<dbReference type="Pfam" id="PF00102">
    <property type="entry name" value="Y_phosphatase"/>
    <property type="match status" value="1"/>
</dbReference>
<dbReference type="SMART" id="SM00060">
    <property type="entry name" value="FN3"/>
    <property type="match status" value="4"/>
</dbReference>
<dbReference type="GO" id="GO:0004725">
    <property type="term" value="F:protein tyrosine phosphatase activity"/>
    <property type="evidence" value="ECO:0007669"/>
    <property type="project" value="InterPro"/>
</dbReference>
<dbReference type="SUPFAM" id="SSF49265">
    <property type="entry name" value="Fibronectin type III"/>
    <property type="match status" value="3"/>
</dbReference>
<dbReference type="SUPFAM" id="SSF52799">
    <property type="entry name" value="(Phosphotyrosine protein) phosphatases II"/>
    <property type="match status" value="1"/>
</dbReference>
<dbReference type="GO" id="GO:0016020">
    <property type="term" value="C:membrane"/>
    <property type="evidence" value="ECO:0007669"/>
    <property type="project" value="UniProtKB-SubCell"/>
</dbReference>
<sequence>DRRYKGLNESKPLPDNVAREHLRGCELEYGQAVEINSEVSHFVLGLVPYNNYTIDVTSVNSKGMGTRQSKNIETCQDKPSGSPVNLILSPINSISLNISWGETVLPNGIITNYSVMYWEDSKTRADSVNVTTAENNIVIGNLSVYTGYAAVVRAFTEIGGGPWSDKSTGITGEEAPSDAPSNVSLIQGSHGRSLTVTFKKLNRPNGQIITYESYIHNLDSNSIKYQNNTASSKDVMFSNSYETTITITDLKPFTNYSIKIRAYTSVGSGPWSGPVKQRTNEAAPGKVSNFKVEVLPNNFTTVRLTWDPPITTERNGILKGYVISEAKNASTVELPVTSKEHIVTGLHGHTKYSFSIAAITVAVGEIDKRDIRTPQGPPTVVRNLQTPREGITDRSIVVIWEEPEIPHGIIRQYIVRYRNSQSTGDEISENGTTTATTLDNLAKGTTYTISVAAETVSEGPSATTTASTTSQSTQPAAQVGAIVGGSLGGVLFLVILVLIIVVLIFRRKRSMVINKEPVKGLSLTEYDDKERLTDESLKLNDVYGIKNSKKGIVNPIYGVNVDTNKDNEKMKRPIIVGNLSKYLEEHRGDNNALFKKEFKEIEANSPSHPMKEALKPEVKPKNRYKNINPFDHSRVILSPRDDGSADYINASYLPGYTSEKEFIASQGPTPRTKDDFWHMVWDHKTSIVVMLTKCMENGQYKCEQYWPATKDPVRFGDISVFVVNEEEHGHFTIRDFEVSKICC</sequence>
<dbReference type="Gene3D" id="2.60.40.10">
    <property type="entry name" value="Immunoglobulins"/>
    <property type="match status" value="4"/>
</dbReference>
<dbReference type="InterPro" id="IPR003961">
    <property type="entry name" value="FN3_dom"/>
</dbReference>
<proteinExistence type="predicted"/>
<evidence type="ECO:0000313" key="2">
    <source>
        <dbReference type="EMBL" id="CAH1798998.1"/>
    </source>
</evidence>
<dbReference type="Pfam" id="PF00041">
    <property type="entry name" value="fn3"/>
    <property type="match status" value="4"/>
</dbReference>
<dbReference type="InterPro" id="IPR013783">
    <property type="entry name" value="Ig-like_fold"/>
</dbReference>
<dbReference type="AlphaFoldDB" id="A0A8J1TCW0"/>